<evidence type="ECO:0000313" key="2">
    <source>
        <dbReference type="EMBL" id="ABD33334.2"/>
    </source>
</evidence>
<proteinExistence type="predicted"/>
<evidence type="ECO:0000256" key="1">
    <source>
        <dbReference type="SAM" id="MobiDB-lite"/>
    </source>
</evidence>
<feature type="compositionally biased region" description="Polar residues" evidence="1">
    <location>
        <begin position="173"/>
        <end position="182"/>
    </location>
</feature>
<protein>
    <submittedName>
        <fullName evidence="2">Polynucleotidyl transferase, Ribonuclease H fold, putative</fullName>
    </submittedName>
</protein>
<keyword evidence="2" id="KW-0808">Transferase</keyword>
<dbReference type="PANTHER" id="PTHR47481">
    <property type="match status" value="1"/>
</dbReference>
<dbReference type="PANTHER" id="PTHR47481:SF34">
    <property type="entry name" value="CCHC-TYPE DOMAIN-CONTAINING PROTEIN"/>
    <property type="match status" value="1"/>
</dbReference>
<name>Q2HSF9_MEDTR</name>
<sequence>MAATTNPTKTSLLIHASITLKLSRASHRAWKRQATSLLSGIQVIGHIDGTTPSQSPTIVTAGVSTPNPQYTNWFTIDQLIINLLISSMTEADSISFASYDTAKTLWDAIEAQYANTSRSHVMSIKNQIQHCTKAHDEYIRRESQVEIQVPTANFAQRNSKNDGILPSPAYGRGNSSLHTRGSNHGRGYGQSRKSRGFNPRGNRPPPRC</sequence>
<dbReference type="AlphaFoldDB" id="Q2HSF9"/>
<reference evidence="2" key="2">
    <citation type="submission" date="2007-03" db="EMBL/GenBank/DDBJ databases">
        <authorList>
            <consortium name="The International Medicago Genome Annotation Group"/>
        </authorList>
    </citation>
    <scope>NUCLEOTIDE SEQUENCE</scope>
</reference>
<dbReference type="GO" id="GO:0016740">
    <property type="term" value="F:transferase activity"/>
    <property type="evidence" value="ECO:0007669"/>
    <property type="project" value="UniProtKB-KW"/>
</dbReference>
<dbReference type="EMBL" id="AC151523">
    <property type="protein sequence ID" value="ABD33334.2"/>
    <property type="molecule type" value="Genomic_DNA"/>
</dbReference>
<accession>Q2HSF9</accession>
<gene>
    <name evidence="2" type="ORF">MtrDRAFT_AC151523g38v2</name>
</gene>
<organism evidence="2">
    <name type="scientific">Medicago truncatula</name>
    <name type="common">Barrel medic</name>
    <name type="synonym">Medicago tribuloides</name>
    <dbReference type="NCBI Taxonomy" id="3880"/>
    <lineage>
        <taxon>Eukaryota</taxon>
        <taxon>Viridiplantae</taxon>
        <taxon>Streptophyta</taxon>
        <taxon>Embryophyta</taxon>
        <taxon>Tracheophyta</taxon>
        <taxon>Spermatophyta</taxon>
        <taxon>Magnoliopsida</taxon>
        <taxon>eudicotyledons</taxon>
        <taxon>Gunneridae</taxon>
        <taxon>Pentapetalae</taxon>
        <taxon>rosids</taxon>
        <taxon>fabids</taxon>
        <taxon>Fabales</taxon>
        <taxon>Fabaceae</taxon>
        <taxon>Papilionoideae</taxon>
        <taxon>50 kb inversion clade</taxon>
        <taxon>NPAAA clade</taxon>
        <taxon>Hologalegina</taxon>
        <taxon>IRL clade</taxon>
        <taxon>Trifolieae</taxon>
        <taxon>Medicago</taxon>
    </lineage>
</organism>
<feature type="region of interest" description="Disordered" evidence="1">
    <location>
        <begin position="153"/>
        <end position="208"/>
    </location>
</feature>
<reference evidence="2" key="1">
    <citation type="submission" date="2005-06" db="EMBL/GenBank/DDBJ databases">
        <authorList>
            <person name="Town C.D."/>
        </authorList>
    </citation>
    <scope>NUCLEOTIDE SEQUENCE</scope>
</reference>